<sequence length="326" mass="36546">MLISKVALFLLATITGHVIAESVTKCGNYGDPSYYNSTTLPYVFYNNPWGNDGSGYSCITVNNNGTSFDATWKWRNNSEDVHAYPHFKLDSPLYPLQLGELSSIDFSCTFGVNVTSAYNESQEQRVQSLDDSDVQYNIALDMFLDSNSTNAMGTLPHYEIMIWLSYSWDVYPVGISTSNPDKDQFILGDTRFFLFHGNNTQNQTVFSWLPETNLTAVDADYSPLLHYLWQFGFMPKDIYLGTLQFGTEQFHATNEVLFRAANYSLGLSRNTSDVFADLESVKPVAVPSQVPTMDRFKTSGATKVLESMSVVISSGCSLALVAFWWL</sequence>
<feature type="signal peptide" evidence="3">
    <location>
        <begin position="1"/>
        <end position="20"/>
    </location>
</feature>
<comment type="caution">
    <text evidence="4">The sequence shown here is derived from an EMBL/GenBank/DDBJ whole genome shotgun (WGS) entry which is preliminary data.</text>
</comment>
<evidence type="ECO:0000256" key="3">
    <source>
        <dbReference type="SAM" id="SignalP"/>
    </source>
</evidence>
<accession>A0AAV9QCJ1</accession>
<organism evidence="4 5">
    <name type="scientific">Vermiconidia calcicola</name>
    <dbReference type="NCBI Taxonomy" id="1690605"/>
    <lineage>
        <taxon>Eukaryota</taxon>
        <taxon>Fungi</taxon>
        <taxon>Dikarya</taxon>
        <taxon>Ascomycota</taxon>
        <taxon>Pezizomycotina</taxon>
        <taxon>Dothideomycetes</taxon>
        <taxon>Dothideomycetidae</taxon>
        <taxon>Mycosphaerellales</taxon>
        <taxon>Extremaceae</taxon>
        <taxon>Vermiconidia</taxon>
    </lineage>
</organism>
<evidence type="ECO:0000256" key="2">
    <source>
        <dbReference type="RuleBase" id="RU361163"/>
    </source>
</evidence>
<dbReference type="EMBL" id="JAXLQG010000004">
    <property type="protein sequence ID" value="KAK5540870.1"/>
    <property type="molecule type" value="Genomic_DNA"/>
</dbReference>
<gene>
    <name evidence="4" type="ORF">LTR25_002647</name>
</gene>
<feature type="chain" id="PRO_5043698645" evidence="3">
    <location>
        <begin position="21"/>
        <end position="326"/>
    </location>
</feature>
<evidence type="ECO:0000313" key="5">
    <source>
        <dbReference type="Proteomes" id="UP001345827"/>
    </source>
</evidence>
<dbReference type="InterPro" id="IPR013319">
    <property type="entry name" value="GH11/12"/>
</dbReference>
<dbReference type="AlphaFoldDB" id="A0AAV9QCJ1"/>
<dbReference type="InterPro" id="IPR002594">
    <property type="entry name" value="GH12"/>
</dbReference>
<dbReference type="PANTHER" id="PTHR34002">
    <property type="entry name" value="BLR1656 PROTEIN"/>
    <property type="match status" value="1"/>
</dbReference>
<reference evidence="4 5" key="1">
    <citation type="submission" date="2023-06" db="EMBL/GenBank/DDBJ databases">
        <title>Black Yeasts Isolated from many extreme environments.</title>
        <authorList>
            <person name="Coleine C."/>
            <person name="Stajich J.E."/>
            <person name="Selbmann L."/>
        </authorList>
    </citation>
    <scope>NUCLEOTIDE SEQUENCE [LARGE SCALE GENOMIC DNA]</scope>
    <source>
        <strain evidence="4 5">CCFEE 5887</strain>
    </source>
</reference>
<keyword evidence="3" id="KW-0732">Signal</keyword>
<name>A0AAV9QCJ1_9PEZI</name>
<keyword evidence="2" id="KW-0326">Glycosidase</keyword>
<dbReference type="GO" id="GO:0000272">
    <property type="term" value="P:polysaccharide catabolic process"/>
    <property type="evidence" value="ECO:0007669"/>
    <property type="project" value="UniProtKB-KW"/>
</dbReference>
<dbReference type="PANTHER" id="PTHR34002:SF11">
    <property type="entry name" value="CONCANAVALIN A-LIKE LECTIN_GLUCANASE"/>
    <property type="match status" value="1"/>
</dbReference>
<keyword evidence="2" id="KW-0119">Carbohydrate metabolism</keyword>
<keyword evidence="2" id="KW-0624">Polysaccharide degradation</keyword>
<keyword evidence="2" id="KW-0378">Hydrolase</keyword>
<dbReference type="Proteomes" id="UP001345827">
    <property type="component" value="Unassembled WGS sequence"/>
</dbReference>
<keyword evidence="5" id="KW-1185">Reference proteome</keyword>
<dbReference type="Pfam" id="PF01670">
    <property type="entry name" value="Glyco_hydro_12"/>
    <property type="match status" value="1"/>
</dbReference>
<dbReference type="GO" id="GO:0008810">
    <property type="term" value="F:cellulase activity"/>
    <property type="evidence" value="ECO:0007669"/>
    <property type="project" value="InterPro"/>
</dbReference>
<evidence type="ECO:0000256" key="1">
    <source>
        <dbReference type="ARBA" id="ARBA00005519"/>
    </source>
</evidence>
<proteinExistence type="inferred from homology"/>
<protein>
    <submittedName>
        <fullName evidence="4">Uncharacterized protein</fullName>
    </submittedName>
</protein>
<evidence type="ECO:0000313" key="4">
    <source>
        <dbReference type="EMBL" id="KAK5540870.1"/>
    </source>
</evidence>
<dbReference type="InterPro" id="IPR013320">
    <property type="entry name" value="ConA-like_dom_sf"/>
</dbReference>
<dbReference type="SUPFAM" id="SSF49899">
    <property type="entry name" value="Concanavalin A-like lectins/glucanases"/>
    <property type="match status" value="1"/>
</dbReference>
<dbReference type="Gene3D" id="2.60.120.180">
    <property type="match status" value="1"/>
</dbReference>
<comment type="similarity">
    <text evidence="1 2">Belongs to the glycosyl hydrolase 12 (cellulase H) family.</text>
</comment>